<gene>
    <name evidence="1" type="ORF">TBRA_LOCUS7037</name>
</gene>
<keyword evidence="2" id="KW-1185">Reference proteome</keyword>
<accession>A0A6H5IHB0</accession>
<dbReference type="Proteomes" id="UP000479190">
    <property type="component" value="Unassembled WGS sequence"/>
</dbReference>
<organism evidence="1 2">
    <name type="scientific">Trichogramma brassicae</name>
    <dbReference type="NCBI Taxonomy" id="86971"/>
    <lineage>
        <taxon>Eukaryota</taxon>
        <taxon>Metazoa</taxon>
        <taxon>Ecdysozoa</taxon>
        <taxon>Arthropoda</taxon>
        <taxon>Hexapoda</taxon>
        <taxon>Insecta</taxon>
        <taxon>Pterygota</taxon>
        <taxon>Neoptera</taxon>
        <taxon>Endopterygota</taxon>
        <taxon>Hymenoptera</taxon>
        <taxon>Apocrita</taxon>
        <taxon>Proctotrupomorpha</taxon>
        <taxon>Chalcidoidea</taxon>
        <taxon>Trichogrammatidae</taxon>
        <taxon>Trichogramma</taxon>
    </lineage>
</organism>
<sequence length="118" mass="13630">MYEEFVYLAEQSNRPSRNIKSELIRRRSHEFVSYISELPRCIHAAARESSPRPAATSDVPVTTRRRTYNFFVWFVTIHITFILAQTTTEITLYNYCTPASMSVWKGAATSWSSTILSI</sequence>
<proteinExistence type="predicted"/>
<evidence type="ECO:0000313" key="2">
    <source>
        <dbReference type="Proteomes" id="UP000479190"/>
    </source>
</evidence>
<evidence type="ECO:0000313" key="1">
    <source>
        <dbReference type="EMBL" id="CAB0035139.1"/>
    </source>
</evidence>
<dbReference type="AlphaFoldDB" id="A0A6H5IHB0"/>
<name>A0A6H5IHB0_9HYME</name>
<protein>
    <submittedName>
        <fullName evidence="1">Uncharacterized protein</fullName>
    </submittedName>
</protein>
<dbReference type="EMBL" id="CADCXV010000772">
    <property type="protein sequence ID" value="CAB0035139.1"/>
    <property type="molecule type" value="Genomic_DNA"/>
</dbReference>
<reference evidence="1 2" key="1">
    <citation type="submission" date="2020-02" db="EMBL/GenBank/DDBJ databases">
        <authorList>
            <person name="Ferguson B K."/>
        </authorList>
    </citation>
    <scope>NUCLEOTIDE SEQUENCE [LARGE SCALE GENOMIC DNA]</scope>
</reference>